<proteinExistence type="predicted"/>
<keyword evidence="2" id="KW-1185">Reference proteome</keyword>
<evidence type="ECO:0000313" key="2">
    <source>
        <dbReference type="Proteomes" id="UP001189624"/>
    </source>
</evidence>
<gene>
    <name evidence="1" type="ORF">AYBTSS11_LOCUS20245</name>
</gene>
<evidence type="ECO:0000313" key="1">
    <source>
        <dbReference type="EMBL" id="CAJ1964312.1"/>
    </source>
</evidence>
<name>A0AA86VZG8_9FABA</name>
<sequence>MATVLQSLFPIGQYGRKRTKSDEMMPRLGTAVIHSFIVGCCSLSRKKEKDPEKKEVGFGSIWDRTILFSLAVSSQFSDPRGTLVKASLFRTRVSSTQGEIECPRKISMGRSEILLDSILEPLTKSMVRLVQIRGAAKKNLVALGLVMRTWSCQTDELAMEDAACQEDRLWCSIAYKANLELVFASKDQDEIRFLGRTNKQGLLARMCKGRRRGSKECAWHVKWTLCQWRRRSLVVKGPWHFPSMDEMCVGPVLPPDVGR</sequence>
<dbReference type="Proteomes" id="UP001189624">
    <property type="component" value="Chromosome 6"/>
</dbReference>
<reference evidence="1" key="1">
    <citation type="submission" date="2023-10" db="EMBL/GenBank/DDBJ databases">
        <authorList>
            <person name="Domelevo Entfellner J.-B."/>
        </authorList>
    </citation>
    <scope>NUCLEOTIDE SEQUENCE</scope>
</reference>
<accession>A0AA86VZG8</accession>
<dbReference type="Gramene" id="rna-AYBTSS11_LOCUS20245">
    <property type="protein sequence ID" value="CAJ1964312.1"/>
    <property type="gene ID" value="gene-AYBTSS11_LOCUS20245"/>
</dbReference>
<dbReference type="AlphaFoldDB" id="A0AA86VZG8"/>
<dbReference type="EMBL" id="OY731403">
    <property type="protein sequence ID" value="CAJ1964312.1"/>
    <property type="molecule type" value="Genomic_DNA"/>
</dbReference>
<protein>
    <submittedName>
        <fullName evidence="1">Uncharacterized protein</fullName>
    </submittedName>
</protein>
<organism evidence="1 2">
    <name type="scientific">Sphenostylis stenocarpa</name>
    <dbReference type="NCBI Taxonomy" id="92480"/>
    <lineage>
        <taxon>Eukaryota</taxon>
        <taxon>Viridiplantae</taxon>
        <taxon>Streptophyta</taxon>
        <taxon>Embryophyta</taxon>
        <taxon>Tracheophyta</taxon>
        <taxon>Spermatophyta</taxon>
        <taxon>Magnoliopsida</taxon>
        <taxon>eudicotyledons</taxon>
        <taxon>Gunneridae</taxon>
        <taxon>Pentapetalae</taxon>
        <taxon>rosids</taxon>
        <taxon>fabids</taxon>
        <taxon>Fabales</taxon>
        <taxon>Fabaceae</taxon>
        <taxon>Papilionoideae</taxon>
        <taxon>50 kb inversion clade</taxon>
        <taxon>NPAAA clade</taxon>
        <taxon>indigoferoid/millettioid clade</taxon>
        <taxon>Phaseoleae</taxon>
        <taxon>Sphenostylis</taxon>
    </lineage>
</organism>